<dbReference type="Proteomes" id="UP000321891">
    <property type="component" value="Unassembled WGS sequence"/>
</dbReference>
<evidence type="ECO:0000313" key="6">
    <source>
        <dbReference type="EMBL" id="GAN59300.1"/>
    </source>
</evidence>
<dbReference type="InterPro" id="IPR036271">
    <property type="entry name" value="Tet_transcr_reg_TetR-rel_C_sf"/>
</dbReference>
<dbReference type="SUPFAM" id="SSF46689">
    <property type="entry name" value="Homeodomain-like"/>
    <property type="match status" value="1"/>
</dbReference>
<dbReference type="STRING" id="1231339.Abci_003_063"/>
<dbReference type="InterPro" id="IPR001647">
    <property type="entry name" value="HTH_TetR"/>
</dbReference>
<dbReference type="Pfam" id="PF21993">
    <property type="entry name" value="TetR_C_13_2"/>
    <property type="match status" value="1"/>
</dbReference>
<gene>
    <name evidence="6" type="ORF">Abci_003_063</name>
    <name evidence="7" type="ORF">ACI01nite_16510</name>
</gene>
<accession>A0A6N3SRG9</accession>
<keyword evidence="1" id="KW-0805">Transcription regulation</keyword>
<dbReference type="EMBL" id="BAMV01000003">
    <property type="protein sequence ID" value="GAN59300.1"/>
    <property type="molecule type" value="Genomic_DNA"/>
</dbReference>
<dbReference type="PROSITE" id="PS50977">
    <property type="entry name" value="HTH_TETR_2"/>
    <property type="match status" value="1"/>
</dbReference>
<sequence>MARAITEKADLLPCLAEVFRDYGYEGASLALISQATGLGKGSLYHFFPGGKQEMAEAVLAEIDAWFTTSIFTPLRTTPKAAHAITNMFAATATYFQSGQKICLLGLMGLSETRDRFAERISLYFQHWITALQNALLRLGHNAQKARTLAISSIAAIQGALVLARALNHTDTFNTVLAQAEQACLTL</sequence>
<dbReference type="GO" id="GO:0003677">
    <property type="term" value="F:DNA binding"/>
    <property type="evidence" value="ECO:0007669"/>
    <property type="project" value="UniProtKB-UniRule"/>
</dbReference>
<protein>
    <submittedName>
        <fullName evidence="7">TetR family transcriptional regulator</fullName>
    </submittedName>
    <submittedName>
        <fullName evidence="6">Transcriptional regulator TetR</fullName>
    </submittedName>
</protein>
<dbReference type="SUPFAM" id="SSF48498">
    <property type="entry name" value="Tetracyclin repressor-like, C-terminal domain"/>
    <property type="match status" value="1"/>
</dbReference>
<keyword evidence="9" id="KW-1185">Reference proteome</keyword>
<reference evidence="6 8" key="1">
    <citation type="submission" date="2012-11" db="EMBL/GenBank/DDBJ databases">
        <title>Whole genome sequence of Acetobacter cibinongensis 4H-1.</title>
        <authorList>
            <person name="Azuma Y."/>
            <person name="Higashiura N."/>
            <person name="Hirakawa H."/>
            <person name="Matsushita K."/>
        </authorList>
    </citation>
    <scope>NUCLEOTIDE SEQUENCE [LARGE SCALE GENOMIC DNA]</scope>
    <source>
        <strain evidence="6 8">4H-1</strain>
    </source>
</reference>
<dbReference type="EMBL" id="BJVU01000006">
    <property type="protein sequence ID" value="GEL59049.1"/>
    <property type="molecule type" value="Genomic_DNA"/>
</dbReference>
<dbReference type="Gene3D" id="1.10.357.10">
    <property type="entry name" value="Tetracycline Repressor, domain 2"/>
    <property type="match status" value="1"/>
</dbReference>
<dbReference type="PANTHER" id="PTHR47506">
    <property type="entry name" value="TRANSCRIPTIONAL REGULATORY PROTEIN"/>
    <property type="match status" value="1"/>
</dbReference>
<dbReference type="PANTHER" id="PTHR47506:SF1">
    <property type="entry name" value="HTH-TYPE TRANSCRIPTIONAL REGULATOR YJDC"/>
    <property type="match status" value="1"/>
</dbReference>
<evidence type="ECO:0000256" key="1">
    <source>
        <dbReference type="ARBA" id="ARBA00023015"/>
    </source>
</evidence>
<accession>A0A0D6N0R6</accession>
<evidence type="ECO:0000256" key="2">
    <source>
        <dbReference type="ARBA" id="ARBA00023125"/>
    </source>
</evidence>
<dbReference type="AlphaFoldDB" id="A0A0D6N0R6"/>
<dbReference type="RefSeq" id="WP_048837396.1">
    <property type="nucleotide sequence ID" value="NZ_BAMV01000003.1"/>
</dbReference>
<proteinExistence type="predicted"/>
<dbReference type="InterPro" id="IPR054156">
    <property type="entry name" value="YxaF_TetR_C"/>
</dbReference>
<organism evidence="6 8">
    <name type="scientific">Acetobacter cibinongensis</name>
    <dbReference type="NCBI Taxonomy" id="146475"/>
    <lineage>
        <taxon>Bacteria</taxon>
        <taxon>Pseudomonadati</taxon>
        <taxon>Pseudomonadota</taxon>
        <taxon>Alphaproteobacteria</taxon>
        <taxon>Acetobacterales</taxon>
        <taxon>Acetobacteraceae</taxon>
        <taxon>Acetobacter</taxon>
    </lineage>
</organism>
<dbReference type="Pfam" id="PF00440">
    <property type="entry name" value="TetR_N"/>
    <property type="match status" value="1"/>
</dbReference>
<keyword evidence="2 4" id="KW-0238">DNA-binding</keyword>
<keyword evidence="3" id="KW-0804">Transcription</keyword>
<name>A0A0D6N0R6_9PROT</name>
<evidence type="ECO:0000256" key="3">
    <source>
        <dbReference type="ARBA" id="ARBA00023163"/>
    </source>
</evidence>
<dbReference type="Proteomes" id="UP000032671">
    <property type="component" value="Unassembled WGS sequence"/>
</dbReference>
<reference evidence="7 9" key="2">
    <citation type="submission" date="2019-07" db="EMBL/GenBank/DDBJ databases">
        <title>Whole genome shotgun sequence of Acetobacter cibinongensis NBRC 16605.</title>
        <authorList>
            <person name="Hosoyama A."/>
            <person name="Uohara A."/>
            <person name="Ohji S."/>
            <person name="Ichikawa N."/>
        </authorList>
    </citation>
    <scope>NUCLEOTIDE SEQUENCE [LARGE SCALE GENOMIC DNA]</scope>
    <source>
        <strain evidence="7 9">NBRC 16605</strain>
    </source>
</reference>
<dbReference type="InterPro" id="IPR009057">
    <property type="entry name" value="Homeodomain-like_sf"/>
</dbReference>
<evidence type="ECO:0000256" key="4">
    <source>
        <dbReference type="PROSITE-ProRule" id="PRU00335"/>
    </source>
</evidence>
<comment type="caution">
    <text evidence="6">The sequence shown here is derived from an EMBL/GenBank/DDBJ whole genome shotgun (WGS) entry which is preliminary data.</text>
</comment>
<feature type="domain" description="HTH tetR-type" evidence="5">
    <location>
        <begin position="5"/>
        <end position="65"/>
    </location>
</feature>
<evidence type="ECO:0000313" key="9">
    <source>
        <dbReference type="Proteomes" id="UP000321891"/>
    </source>
</evidence>
<evidence type="ECO:0000313" key="7">
    <source>
        <dbReference type="EMBL" id="GEL59049.1"/>
    </source>
</evidence>
<evidence type="ECO:0000259" key="5">
    <source>
        <dbReference type="PROSITE" id="PS50977"/>
    </source>
</evidence>
<evidence type="ECO:0000313" key="8">
    <source>
        <dbReference type="Proteomes" id="UP000032671"/>
    </source>
</evidence>
<feature type="DNA-binding region" description="H-T-H motif" evidence="4">
    <location>
        <begin position="28"/>
        <end position="47"/>
    </location>
</feature>